<gene>
    <name evidence="1" type="ORF">K3G42_004976</name>
</gene>
<evidence type="ECO:0000313" key="1">
    <source>
        <dbReference type="EMBL" id="KAH7987433.1"/>
    </source>
</evidence>
<evidence type="ECO:0000313" key="2">
    <source>
        <dbReference type="Proteomes" id="UP000827872"/>
    </source>
</evidence>
<organism evidence="1 2">
    <name type="scientific">Sphaerodactylus townsendi</name>
    <dbReference type="NCBI Taxonomy" id="933632"/>
    <lineage>
        <taxon>Eukaryota</taxon>
        <taxon>Metazoa</taxon>
        <taxon>Chordata</taxon>
        <taxon>Craniata</taxon>
        <taxon>Vertebrata</taxon>
        <taxon>Euteleostomi</taxon>
        <taxon>Lepidosauria</taxon>
        <taxon>Squamata</taxon>
        <taxon>Bifurcata</taxon>
        <taxon>Gekkota</taxon>
        <taxon>Sphaerodactylidae</taxon>
        <taxon>Sphaerodactylus</taxon>
    </lineage>
</organism>
<sequence length="152" mass="17246">MPLKVPQRIEEQNVAAEEEENGGIPGIWGNWGPWTACSRSCSGGVMEQTRPCLPGYYYERNYHRPGQFLSERTLGPHQHLHHQEDLLNPYSGHIISAIRTSVPLHKNEEPDRAGLRAGLSLAGRNDSRLSRGMSRGDRLSQSRRRSPRPDRR</sequence>
<keyword evidence="2" id="KW-1185">Reference proteome</keyword>
<accession>A0ACB8E579</accession>
<name>A0ACB8E579_9SAUR</name>
<reference evidence="1" key="1">
    <citation type="submission" date="2021-08" db="EMBL/GenBank/DDBJ databases">
        <title>The first chromosome-level gecko genome reveals the dynamic sex chromosomes of Neotropical dwarf geckos (Sphaerodactylidae: Sphaerodactylus).</title>
        <authorList>
            <person name="Pinto B.J."/>
            <person name="Keating S.E."/>
            <person name="Gamble T."/>
        </authorList>
    </citation>
    <scope>NUCLEOTIDE SEQUENCE</scope>
    <source>
        <strain evidence="1">TG3544</strain>
    </source>
</reference>
<dbReference type="EMBL" id="CM037630">
    <property type="protein sequence ID" value="KAH7987433.1"/>
    <property type="molecule type" value="Genomic_DNA"/>
</dbReference>
<comment type="caution">
    <text evidence="1">The sequence shown here is derived from an EMBL/GenBank/DDBJ whole genome shotgun (WGS) entry which is preliminary data.</text>
</comment>
<dbReference type="Proteomes" id="UP000827872">
    <property type="component" value="Linkage Group LG17"/>
</dbReference>
<protein>
    <submittedName>
        <fullName evidence="1">Uncharacterized protein</fullName>
    </submittedName>
</protein>
<proteinExistence type="predicted"/>